<dbReference type="Gene3D" id="3.40.50.300">
    <property type="entry name" value="P-loop containing nucleotide triphosphate hydrolases"/>
    <property type="match status" value="1"/>
</dbReference>
<sequence length="162" mass="18336">MQYARTEQQTLTQTDLFHNALMATRLKHRAFEQSAPTVPQDEESEGSYSEMTLQGSARQCLQWLAPVLRELSQKDCRRWLTLIDPPTAVSQQWLRGANLDPQRIMIVRSKAGMDSLKLCCDLLKMGGSHTVVSWLDHDHCIAPRLERAAQAGRCHSLNVHLG</sequence>
<dbReference type="SUPFAM" id="SSF52540">
    <property type="entry name" value="P-loop containing nucleoside triphosphate hydrolases"/>
    <property type="match status" value="1"/>
</dbReference>
<organism evidence="1 2">
    <name type="scientific">Halopseudomonas oceani</name>
    <dbReference type="NCBI Taxonomy" id="1708783"/>
    <lineage>
        <taxon>Bacteria</taxon>
        <taxon>Pseudomonadati</taxon>
        <taxon>Pseudomonadota</taxon>
        <taxon>Gammaproteobacteria</taxon>
        <taxon>Pseudomonadales</taxon>
        <taxon>Pseudomonadaceae</taxon>
        <taxon>Halopseudomonas</taxon>
    </lineage>
</organism>
<dbReference type="GO" id="GO:0016740">
    <property type="term" value="F:transferase activity"/>
    <property type="evidence" value="ECO:0007669"/>
    <property type="project" value="UniProtKB-KW"/>
</dbReference>
<name>A0A2P4EX96_9GAMM</name>
<keyword evidence="1" id="KW-0808">Transferase</keyword>
<dbReference type="RefSeq" id="WP_104737666.1">
    <property type="nucleotide sequence ID" value="NZ_BMHR01000003.1"/>
</dbReference>
<protein>
    <submittedName>
        <fullName evidence="1">CDP-glycerol--UDP-pyrophosphoryl-N-acetylglucosaminyl-N-acetylmannosamine glycerophosphotransferase</fullName>
    </submittedName>
</protein>
<dbReference type="NCBIfam" id="NF041583">
    <property type="entry name" value="SOS_SulA_aeru"/>
    <property type="match status" value="1"/>
</dbReference>
<dbReference type="InterPro" id="IPR027417">
    <property type="entry name" value="P-loop_NTPase"/>
</dbReference>
<gene>
    <name evidence="1" type="ORF">C1949_06550</name>
</gene>
<reference evidence="1 2" key="1">
    <citation type="submission" date="2018-01" db="EMBL/GenBank/DDBJ databases">
        <title>Draft genome of the type strain Pseudomonas oceani DSM 100277 isolated from the deep water in Okinawa trough, northwestern Pacific Ocean.</title>
        <authorList>
            <person name="Gomila M."/>
            <person name="Mulet M."/>
            <person name="Garcia-Valdes E."/>
            <person name="Lalucat J."/>
        </authorList>
    </citation>
    <scope>NUCLEOTIDE SEQUENCE [LARGE SCALE GENOMIC DNA]</scope>
    <source>
        <strain evidence="1 2">DSM 100277</strain>
    </source>
</reference>
<dbReference type="OrthoDB" id="7027674at2"/>
<evidence type="ECO:0000313" key="2">
    <source>
        <dbReference type="Proteomes" id="UP000243451"/>
    </source>
</evidence>
<evidence type="ECO:0000313" key="1">
    <source>
        <dbReference type="EMBL" id="POB04623.1"/>
    </source>
</evidence>
<comment type="caution">
    <text evidence="1">The sequence shown here is derived from an EMBL/GenBank/DDBJ whole genome shotgun (WGS) entry which is preliminary data.</text>
</comment>
<dbReference type="AlphaFoldDB" id="A0A2P4EX96"/>
<dbReference type="Proteomes" id="UP000243451">
    <property type="component" value="Unassembled WGS sequence"/>
</dbReference>
<accession>A0A2P4EX96</accession>
<keyword evidence="2" id="KW-1185">Reference proteome</keyword>
<proteinExistence type="predicted"/>
<dbReference type="EMBL" id="PPSK01000004">
    <property type="protein sequence ID" value="POB04623.1"/>
    <property type="molecule type" value="Genomic_DNA"/>
</dbReference>